<feature type="domain" description="DUF4246" evidence="1">
    <location>
        <begin position="387"/>
        <end position="550"/>
    </location>
</feature>
<accession>A0ABR3YIH2</accession>
<dbReference type="Pfam" id="PF21666">
    <property type="entry name" value="DUF4246_N"/>
    <property type="match status" value="1"/>
</dbReference>
<protein>
    <submittedName>
        <fullName evidence="3">Uncharacterized protein</fullName>
    </submittedName>
</protein>
<dbReference type="PANTHER" id="PTHR33119:SF1">
    <property type="entry name" value="FE2OG DIOXYGENASE DOMAIN-CONTAINING PROTEIN"/>
    <property type="match status" value="1"/>
</dbReference>
<dbReference type="InterPro" id="IPR049192">
    <property type="entry name" value="DUF4246_C"/>
</dbReference>
<feature type="domain" description="DUF4246" evidence="2">
    <location>
        <begin position="34"/>
        <end position="99"/>
    </location>
</feature>
<dbReference type="Proteomes" id="UP001583186">
    <property type="component" value="Unassembled WGS sequence"/>
</dbReference>
<dbReference type="Pfam" id="PF14033">
    <property type="entry name" value="DUF4246"/>
    <property type="match status" value="3"/>
</dbReference>
<feature type="domain" description="DUF4246" evidence="1">
    <location>
        <begin position="112"/>
        <end position="203"/>
    </location>
</feature>
<gene>
    <name evidence="3" type="ORF">Sste5346_010062</name>
</gene>
<evidence type="ECO:0000259" key="1">
    <source>
        <dbReference type="Pfam" id="PF14033"/>
    </source>
</evidence>
<feature type="domain" description="DUF4246" evidence="1">
    <location>
        <begin position="205"/>
        <end position="280"/>
    </location>
</feature>
<dbReference type="InterPro" id="IPR049207">
    <property type="entry name" value="DUF4246_N"/>
</dbReference>
<sequence length="648" mass="73321">MPSESAQLLRRPYSDEDDNVHLAFDNSGLRPVAVPGYGHPLNAELRPTQRFLHGFNEWAQNRLTARELAILRLMNAITDRPRWHRDVYDAGVVAQWAAEAATLSGSPLISEAAWAWCLAELRDKAQYAEKSGLVFIFNAGARMCKSDSLVPAELLQRLAASVEQLSIEEWQQMEATNTTTTPSLVDPYWLPLVHGQTRFLTDGSRSYINNVHPRRYRPLYEVVEALLGPAIRSWDDILLHRGRACGELHFQGRDPMRIRTFGAQWWPELPAWAAGLDTVEQGTPAYDEALANVQAYLEQPDQPFSEPVLNIAPLTLDDITEWSHYTLHDIVLRKYARIRQPVHPEPGTAFTYDEWPQGKVSAAVVPPREDAFPYGQILHDHAYYTTGGTDWQLAGVLNDHIVATSVVYFGSENVTPGSGAIAFRVEADMERFVYRYGADTAWDPHHPFDALKDIFGFASYRQMGTNDNENYDPARPWDEVAVQELGMVATPDGRLVSFPNAVHHRIELYTLADPSRSGRRRVLRLHLVDPHYRVLSTRNVPPQQAPWWHEVVWDHIDWAAHSVPPEIQDMIAQALGNWPAPRHAVAKNTWHEIRHAYRGVHDATFASMDSYQLCPSASEGYAWPVRFPGEPVPPLDGYGSDDDYVELL</sequence>
<dbReference type="PANTHER" id="PTHR33119">
    <property type="entry name" value="IFI3P"/>
    <property type="match status" value="1"/>
</dbReference>
<organism evidence="3 4">
    <name type="scientific">Sporothrix stenoceras</name>
    <dbReference type="NCBI Taxonomy" id="5173"/>
    <lineage>
        <taxon>Eukaryota</taxon>
        <taxon>Fungi</taxon>
        <taxon>Dikarya</taxon>
        <taxon>Ascomycota</taxon>
        <taxon>Pezizomycotina</taxon>
        <taxon>Sordariomycetes</taxon>
        <taxon>Sordariomycetidae</taxon>
        <taxon>Ophiostomatales</taxon>
        <taxon>Ophiostomataceae</taxon>
        <taxon>Sporothrix</taxon>
    </lineage>
</organism>
<dbReference type="InterPro" id="IPR025340">
    <property type="entry name" value="DUF4246"/>
</dbReference>
<proteinExistence type="predicted"/>
<reference evidence="3 4" key="1">
    <citation type="journal article" date="2024" name="IMA Fungus">
        <title>IMA Genome - F19 : A genome assembly and annotation guide to empower mycologists, including annotated draft genome sequences of Ceratocystis pirilliformis, Diaporthe australafricana, Fusarium ophioides, Paecilomyces lecythidis, and Sporothrix stenoceras.</title>
        <authorList>
            <person name="Aylward J."/>
            <person name="Wilson A.M."/>
            <person name="Visagie C.M."/>
            <person name="Spraker J."/>
            <person name="Barnes I."/>
            <person name="Buitendag C."/>
            <person name="Ceriani C."/>
            <person name="Del Mar Angel L."/>
            <person name="du Plessis D."/>
            <person name="Fuchs T."/>
            <person name="Gasser K."/>
            <person name="Kramer D."/>
            <person name="Li W."/>
            <person name="Munsamy K."/>
            <person name="Piso A."/>
            <person name="Price J.L."/>
            <person name="Sonnekus B."/>
            <person name="Thomas C."/>
            <person name="van der Nest A."/>
            <person name="van Dijk A."/>
            <person name="van Heerden A."/>
            <person name="van Vuuren N."/>
            <person name="Yilmaz N."/>
            <person name="Duong T.A."/>
            <person name="van der Merwe N.A."/>
            <person name="Wingfield M.J."/>
            <person name="Wingfield B.D."/>
        </authorList>
    </citation>
    <scope>NUCLEOTIDE SEQUENCE [LARGE SCALE GENOMIC DNA]</scope>
    <source>
        <strain evidence="3 4">CMW 5346</strain>
    </source>
</reference>
<comment type="caution">
    <text evidence="3">The sequence shown here is derived from an EMBL/GenBank/DDBJ whole genome shotgun (WGS) entry which is preliminary data.</text>
</comment>
<keyword evidence="4" id="KW-1185">Reference proteome</keyword>
<dbReference type="EMBL" id="JAWCUI010000112">
    <property type="protein sequence ID" value="KAL1887667.1"/>
    <property type="molecule type" value="Genomic_DNA"/>
</dbReference>
<evidence type="ECO:0000259" key="2">
    <source>
        <dbReference type="Pfam" id="PF21666"/>
    </source>
</evidence>
<name>A0ABR3YIH2_9PEZI</name>
<evidence type="ECO:0000313" key="3">
    <source>
        <dbReference type="EMBL" id="KAL1887667.1"/>
    </source>
</evidence>
<evidence type="ECO:0000313" key="4">
    <source>
        <dbReference type="Proteomes" id="UP001583186"/>
    </source>
</evidence>